<keyword evidence="4" id="KW-0396">Initiation factor</keyword>
<evidence type="ECO:0000256" key="7">
    <source>
        <dbReference type="ARBA" id="ARBA00044228"/>
    </source>
</evidence>
<organism evidence="10 11">
    <name type="scientific">Littorina saxatilis</name>
    <dbReference type="NCBI Taxonomy" id="31220"/>
    <lineage>
        <taxon>Eukaryota</taxon>
        <taxon>Metazoa</taxon>
        <taxon>Spiralia</taxon>
        <taxon>Lophotrochozoa</taxon>
        <taxon>Mollusca</taxon>
        <taxon>Gastropoda</taxon>
        <taxon>Caenogastropoda</taxon>
        <taxon>Littorinimorpha</taxon>
        <taxon>Littorinoidea</taxon>
        <taxon>Littorinidae</taxon>
        <taxon>Littorina</taxon>
    </lineage>
</organism>
<evidence type="ECO:0000256" key="5">
    <source>
        <dbReference type="ARBA" id="ARBA00022917"/>
    </source>
</evidence>
<evidence type="ECO:0000256" key="8">
    <source>
        <dbReference type="ARBA" id="ARBA00046432"/>
    </source>
</evidence>
<evidence type="ECO:0000256" key="6">
    <source>
        <dbReference type="ARBA" id="ARBA00044122"/>
    </source>
</evidence>
<dbReference type="SUPFAM" id="SSF100950">
    <property type="entry name" value="NagB/RpiA/CoA transferase-like"/>
    <property type="match status" value="1"/>
</dbReference>
<dbReference type="Gene3D" id="3.40.50.10470">
    <property type="entry name" value="Translation initiation factor eif-2b, domain 2"/>
    <property type="match status" value="1"/>
</dbReference>
<dbReference type="AlphaFoldDB" id="A0AAN9B8F5"/>
<evidence type="ECO:0000313" key="11">
    <source>
        <dbReference type="Proteomes" id="UP001374579"/>
    </source>
</evidence>
<accession>A0AAN9B8F5</accession>
<gene>
    <name evidence="10" type="ORF">V1264_022856</name>
</gene>
<protein>
    <recommendedName>
        <fullName evidence="6">Translation initiation factor eIF2B subunit beta</fullName>
    </recommendedName>
    <alternativeName>
        <fullName evidence="7">eIF2B GDP-GTP exchange factor subunit beta</fullName>
    </alternativeName>
</protein>
<dbReference type="PANTHER" id="PTHR45859:SF1">
    <property type="entry name" value="TRANSLATION INITIATION FACTOR EIF-2B SUBUNIT BETA"/>
    <property type="match status" value="1"/>
</dbReference>
<proteinExistence type="inferred from homology"/>
<evidence type="ECO:0000256" key="4">
    <source>
        <dbReference type="ARBA" id="ARBA00022540"/>
    </source>
</evidence>
<dbReference type="GO" id="GO:0005851">
    <property type="term" value="C:eukaryotic translation initiation factor 2B complex"/>
    <property type="evidence" value="ECO:0007669"/>
    <property type="project" value="TreeGrafter"/>
</dbReference>
<dbReference type="GO" id="GO:0005085">
    <property type="term" value="F:guanyl-nucleotide exchange factor activity"/>
    <property type="evidence" value="ECO:0007669"/>
    <property type="project" value="TreeGrafter"/>
</dbReference>
<reference evidence="10 11" key="1">
    <citation type="submission" date="2024-02" db="EMBL/GenBank/DDBJ databases">
        <title>Chromosome-scale genome assembly of the rough periwinkle Littorina saxatilis.</title>
        <authorList>
            <person name="De Jode A."/>
            <person name="Faria R."/>
            <person name="Formenti G."/>
            <person name="Sims Y."/>
            <person name="Smith T.P."/>
            <person name="Tracey A."/>
            <person name="Wood J.M.D."/>
            <person name="Zagrodzka Z.B."/>
            <person name="Johannesson K."/>
            <person name="Butlin R.K."/>
            <person name="Leder E.H."/>
        </authorList>
    </citation>
    <scope>NUCLEOTIDE SEQUENCE [LARGE SCALE GENOMIC DNA]</scope>
    <source>
        <strain evidence="10">Snail1</strain>
        <tissue evidence="10">Muscle</tissue>
    </source>
</reference>
<dbReference type="InterPro" id="IPR051855">
    <property type="entry name" value="eIF2B_beta_subunit"/>
</dbReference>
<dbReference type="Pfam" id="PF01008">
    <property type="entry name" value="IF-2B"/>
    <property type="match status" value="1"/>
</dbReference>
<dbReference type="Proteomes" id="UP001374579">
    <property type="component" value="Unassembled WGS sequence"/>
</dbReference>
<evidence type="ECO:0000313" key="10">
    <source>
        <dbReference type="EMBL" id="KAK7099804.1"/>
    </source>
</evidence>
<dbReference type="InterPro" id="IPR000649">
    <property type="entry name" value="IF-2B-related"/>
</dbReference>
<dbReference type="InterPro" id="IPR042529">
    <property type="entry name" value="IF_2B-like_C"/>
</dbReference>
<dbReference type="EMBL" id="JBAMIC010000011">
    <property type="protein sequence ID" value="KAK7099804.1"/>
    <property type="molecule type" value="Genomic_DNA"/>
</dbReference>
<evidence type="ECO:0000256" key="1">
    <source>
        <dbReference type="ARBA" id="ARBA00004514"/>
    </source>
</evidence>
<sequence length="350" mass="39030">MPGEVDKTDLYDRMENFMNDLRKDERLGSCEVARRTVDLLRRLISQTKWTSVQDLMDQVWEAGKQLMGADPSESRVGNMVRRVLKIIREEFVSGLREDGGIEADGAEAPLDSLSVDYTQPCPNLKATVIESIGELLQEIDGSAENIAQQALEHIHADETIMTFGGSKTVEAFLKNAGRKRKFHVICTEGDPQFGGQTLAKNLAAADINVTLVPNSHVFAMMARVNKVIIGTHTILAEGGLKAPCGIFNMALAAKEHKVPVFVCASTYKLSPEQFRSEVQEGFQKYVDPNVFYPLEEFAGIEGVEFGNVVYEHIDPEYIHLFIFNTGTNAPSYVYRLVKELYHPDDLDLNV</sequence>
<evidence type="ECO:0000256" key="9">
    <source>
        <dbReference type="RuleBase" id="RU003814"/>
    </source>
</evidence>
<name>A0AAN9B8F5_9CAEN</name>
<keyword evidence="5" id="KW-0648">Protein biosynthesis</keyword>
<comment type="similarity">
    <text evidence="2 9">Belongs to the eIF-2B alpha/beta/delta subunits family.</text>
</comment>
<keyword evidence="3" id="KW-0963">Cytoplasm</keyword>
<dbReference type="InterPro" id="IPR037171">
    <property type="entry name" value="NagB/RpiA_transferase-like"/>
</dbReference>
<evidence type="ECO:0000256" key="2">
    <source>
        <dbReference type="ARBA" id="ARBA00007251"/>
    </source>
</evidence>
<dbReference type="PANTHER" id="PTHR45859">
    <property type="entry name" value="TRANSLATION INITIATION FACTOR EIF-2B SUBUNIT BETA"/>
    <property type="match status" value="1"/>
</dbReference>
<comment type="subunit">
    <text evidence="8">Component of the translation initiation factor 2B (eIF2B) complex which is a heterodecamer of two sets of five different subunits: alpha, beta, gamma, delta and epsilon. Subunits alpha, beta and delta comprise a regulatory subcomplex and subunits epsilon and gamma comprise a catalytic subcomplex. Within the complex, the hexameric regulatory complex resides at the center, with the two heterodimeric catalytic subcomplexes bound on opposite sides.</text>
</comment>
<keyword evidence="11" id="KW-1185">Reference proteome</keyword>
<evidence type="ECO:0000256" key="3">
    <source>
        <dbReference type="ARBA" id="ARBA00022490"/>
    </source>
</evidence>
<comment type="subcellular location">
    <subcellularLocation>
        <location evidence="1">Cytoplasm</location>
        <location evidence="1">Cytosol</location>
    </subcellularLocation>
</comment>
<comment type="caution">
    <text evidence="10">The sequence shown here is derived from an EMBL/GenBank/DDBJ whole genome shotgun (WGS) entry which is preliminary data.</text>
</comment>
<dbReference type="GO" id="GO:0005829">
    <property type="term" value="C:cytosol"/>
    <property type="evidence" value="ECO:0007669"/>
    <property type="project" value="UniProtKB-SubCell"/>
</dbReference>
<dbReference type="GO" id="GO:0003743">
    <property type="term" value="F:translation initiation factor activity"/>
    <property type="evidence" value="ECO:0007669"/>
    <property type="project" value="UniProtKB-KW"/>
</dbReference>